<organism evidence="2 3">
    <name type="scientific">Candidatus Borkfalkia faecipullorum</name>
    <dbReference type="NCBI Taxonomy" id="2838510"/>
    <lineage>
        <taxon>Bacteria</taxon>
        <taxon>Bacillati</taxon>
        <taxon>Bacillota</taxon>
        <taxon>Clostridia</taxon>
        <taxon>Christensenellales</taxon>
        <taxon>Christensenellaceae</taxon>
        <taxon>Candidatus Borkfalkia</taxon>
    </lineage>
</organism>
<evidence type="ECO:0000313" key="3">
    <source>
        <dbReference type="Proteomes" id="UP000824204"/>
    </source>
</evidence>
<accession>A0A9D1V998</accession>
<feature type="transmembrane region" description="Helical" evidence="1">
    <location>
        <begin position="39"/>
        <end position="59"/>
    </location>
</feature>
<feature type="transmembrane region" description="Helical" evidence="1">
    <location>
        <begin position="9"/>
        <end position="33"/>
    </location>
</feature>
<sequence length="69" mass="7834">MKTKSPTTFLFMNILFAVVTIALIVCFFTMLILDYTTTSVVVFLVFLLAWLAAFAVWCASRLEHKPKAK</sequence>
<comment type="caution">
    <text evidence="2">The sequence shown here is derived from an EMBL/GenBank/DDBJ whole genome shotgun (WGS) entry which is preliminary data.</text>
</comment>
<evidence type="ECO:0000256" key="1">
    <source>
        <dbReference type="SAM" id="Phobius"/>
    </source>
</evidence>
<gene>
    <name evidence="2" type="ORF">H9741_07195</name>
</gene>
<reference evidence="2" key="1">
    <citation type="journal article" date="2021" name="PeerJ">
        <title>Extensive microbial diversity within the chicken gut microbiome revealed by metagenomics and culture.</title>
        <authorList>
            <person name="Gilroy R."/>
            <person name="Ravi A."/>
            <person name="Getino M."/>
            <person name="Pursley I."/>
            <person name="Horton D.L."/>
            <person name="Alikhan N.F."/>
            <person name="Baker D."/>
            <person name="Gharbi K."/>
            <person name="Hall N."/>
            <person name="Watson M."/>
            <person name="Adriaenssens E.M."/>
            <person name="Foster-Nyarko E."/>
            <person name="Jarju S."/>
            <person name="Secka A."/>
            <person name="Antonio M."/>
            <person name="Oren A."/>
            <person name="Chaudhuri R.R."/>
            <person name="La Ragione R."/>
            <person name="Hildebrand F."/>
            <person name="Pallen M.J."/>
        </authorList>
    </citation>
    <scope>NUCLEOTIDE SEQUENCE</scope>
    <source>
        <strain evidence="2">811</strain>
    </source>
</reference>
<evidence type="ECO:0000313" key="2">
    <source>
        <dbReference type="EMBL" id="HIX08238.1"/>
    </source>
</evidence>
<protein>
    <submittedName>
        <fullName evidence="2">Uncharacterized protein</fullName>
    </submittedName>
</protein>
<dbReference type="AlphaFoldDB" id="A0A9D1V998"/>
<keyword evidence="1" id="KW-0472">Membrane</keyword>
<proteinExistence type="predicted"/>
<dbReference type="EMBL" id="DXFX01000091">
    <property type="protein sequence ID" value="HIX08238.1"/>
    <property type="molecule type" value="Genomic_DNA"/>
</dbReference>
<reference evidence="2" key="2">
    <citation type="submission" date="2021-04" db="EMBL/GenBank/DDBJ databases">
        <authorList>
            <person name="Gilroy R."/>
        </authorList>
    </citation>
    <scope>NUCLEOTIDE SEQUENCE</scope>
    <source>
        <strain evidence="2">811</strain>
    </source>
</reference>
<dbReference type="Proteomes" id="UP000824204">
    <property type="component" value="Unassembled WGS sequence"/>
</dbReference>
<keyword evidence="1" id="KW-1133">Transmembrane helix</keyword>
<keyword evidence="1" id="KW-0812">Transmembrane</keyword>
<name>A0A9D1V998_9FIRM</name>